<dbReference type="HOGENOM" id="CLU_000604_1_2_7"/>
<dbReference type="InParanoid" id="A0LGK2"/>
<dbReference type="Pfam" id="PF12399">
    <property type="entry name" value="BCA_ABC_TP_C"/>
    <property type="match status" value="1"/>
</dbReference>
<organism evidence="5 6">
    <name type="scientific">Syntrophobacter fumaroxidans (strain DSM 10017 / MPOB)</name>
    <dbReference type="NCBI Taxonomy" id="335543"/>
    <lineage>
        <taxon>Bacteria</taxon>
        <taxon>Pseudomonadati</taxon>
        <taxon>Thermodesulfobacteriota</taxon>
        <taxon>Syntrophobacteria</taxon>
        <taxon>Syntrophobacterales</taxon>
        <taxon>Syntrophobacteraceae</taxon>
        <taxon>Syntrophobacter</taxon>
    </lineage>
</organism>
<evidence type="ECO:0000259" key="4">
    <source>
        <dbReference type="PROSITE" id="PS50893"/>
    </source>
</evidence>
<dbReference type="RefSeq" id="WP_011697727.1">
    <property type="nucleotide sequence ID" value="NC_008554.1"/>
</dbReference>
<dbReference type="GO" id="GO:0015188">
    <property type="term" value="F:L-isoleucine transmembrane transporter activity"/>
    <property type="evidence" value="ECO:0007669"/>
    <property type="project" value="TreeGrafter"/>
</dbReference>
<dbReference type="STRING" id="335543.Sfum_0857"/>
<evidence type="ECO:0000256" key="1">
    <source>
        <dbReference type="ARBA" id="ARBA00022448"/>
    </source>
</evidence>
<dbReference type="GO" id="GO:0005304">
    <property type="term" value="F:L-valine transmembrane transporter activity"/>
    <property type="evidence" value="ECO:0007669"/>
    <property type="project" value="TreeGrafter"/>
</dbReference>
<dbReference type="AlphaFoldDB" id="A0LGK2"/>
<dbReference type="Gene3D" id="3.40.50.300">
    <property type="entry name" value="P-loop containing nucleotide triphosphate hydrolases"/>
    <property type="match status" value="1"/>
</dbReference>
<evidence type="ECO:0000256" key="3">
    <source>
        <dbReference type="ARBA" id="ARBA00022840"/>
    </source>
</evidence>
<keyword evidence="1" id="KW-0813">Transport</keyword>
<dbReference type="GO" id="GO:0005886">
    <property type="term" value="C:plasma membrane"/>
    <property type="evidence" value="ECO:0007669"/>
    <property type="project" value="TreeGrafter"/>
</dbReference>
<evidence type="ECO:0000256" key="2">
    <source>
        <dbReference type="ARBA" id="ARBA00022741"/>
    </source>
</evidence>
<dbReference type="InterPro" id="IPR003439">
    <property type="entry name" value="ABC_transporter-like_ATP-bd"/>
</dbReference>
<dbReference type="GO" id="GO:0042941">
    <property type="term" value="P:D-alanine transmembrane transport"/>
    <property type="evidence" value="ECO:0007669"/>
    <property type="project" value="TreeGrafter"/>
</dbReference>
<dbReference type="eggNOG" id="COG0411">
    <property type="taxonomic scope" value="Bacteria"/>
</dbReference>
<dbReference type="Pfam" id="PF00005">
    <property type="entry name" value="ABC_tran"/>
    <property type="match status" value="1"/>
</dbReference>
<evidence type="ECO:0000313" key="5">
    <source>
        <dbReference type="EMBL" id="ABK16554.1"/>
    </source>
</evidence>
<dbReference type="GO" id="GO:0015192">
    <property type="term" value="F:L-phenylalanine transmembrane transporter activity"/>
    <property type="evidence" value="ECO:0007669"/>
    <property type="project" value="TreeGrafter"/>
</dbReference>
<reference evidence="5 6" key="1">
    <citation type="submission" date="2006-10" db="EMBL/GenBank/DDBJ databases">
        <title>Complete sequence of Syntrophobacter fumaroxidans MPOB.</title>
        <authorList>
            <consortium name="US DOE Joint Genome Institute"/>
            <person name="Copeland A."/>
            <person name="Lucas S."/>
            <person name="Lapidus A."/>
            <person name="Barry K."/>
            <person name="Detter J.C."/>
            <person name="Glavina del Rio T."/>
            <person name="Hammon N."/>
            <person name="Israni S."/>
            <person name="Pitluck S."/>
            <person name="Goltsman E.G."/>
            <person name="Martinez M."/>
            <person name="Schmutz J."/>
            <person name="Larimer F."/>
            <person name="Land M."/>
            <person name="Hauser L."/>
            <person name="Kyrpides N."/>
            <person name="Kim E."/>
            <person name="Boone D.R."/>
            <person name="Brockman F."/>
            <person name="Culley D."/>
            <person name="Ferry J."/>
            <person name="Gunsalus R."/>
            <person name="McInerney M.J."/>
            <person name="Morrison M."/>
            <person name="Plugge C."/>
            <person name="Rohlin L."/>
            <person name="Scholten J."/>
            <person name="Sieber J."/>
            <person name="Stams A.J.M."/>
            <person name="Worm P."/>
            <person name="Henstra A.M."/>
            <person name="Richardson P."/>
        </authorList>
    </citation>
    <scope>NUCLEOTIDE SEQUENCE [LARGE SCALE GENOMIC DNA]</scope>
    <source>
        <strain evidence="6">DSM 10017 / MPOB</strain>
    </source>
</reference>
<dbReference type="OrthoDB" id="9809450at2"/>
<dbReference type="EMBL" id="CP000478">
    <property type="protein sequence ID" value="ABK16554.1"/>
    <property type="molecule type" value="Genomic_DNA"/>
</dbReference>
<dbReference type="Proteomes" id="UP000001784">
    <property type="component" value="Chromosome"/>
</dbReference>
<dbReference type="PROSITE" id="PS50893">
    <property type="entry name" value="ABC_TRANSPORTER_2"/>
    <property type="match status" value="1"/>
</dbReference>
<dbReference type="GO" id="GO:0016887">
    <property type="term" value="F:ATP hydrolysis activity"/>
    <property type="evidence" value="ECO:0007669"/>
    <property type="project" value="InterPro"/>
</dbReference>
<dbReference type="SUPFAM" id="SSF52540">
    <property type="entry name" value="P-loop containing nucleoside triphosphate hydrolases"/>
    <property type="match status" value="1"/>
</dbReference>
<feature type="domain" description="ABC transporter" evidence="4">
    <location>
        <begin position="5"/>
        <end position="253"/>
    </location>
</feature>
<protein>
    <submittedName>
        <fullName evidence="5">ABC transporter related</fullName>
    </submittedName>
</protein>
<evidence type="ECO:0000313" key="6">
    <source>
        <dbReference type="Proteomes" id="UP000001784"/>
    </source>
</evidence>
<dbReference type="SMART" id="SM00382">
    <property type="entry name" value="AAA"/>
    <property type="match status" value="1"/>
</dbReference>
<dbReference type="InterPro" id="IPR003593">
    <property type="entry name" value="AAA+_ATPase"/>
</dbReference>
<dbReference type="InterPro" id="IPR027417">
    <property type="entry name" value="P-loop_NTPase"/>
</dbReference>
<dbReference type="FunFam" id="3.40.50.300:FF:000421">
    <property type="entry name" value="Branched-chain amino acid ABC transporter ATP-binding protein"/>
    <property type="match status" value="1"/>
</dbReference>
<accession>A0LGK2</accession>
<name>A0LGK2_SYNFM</name>
<keyword evidence="2" id="KW-0547">Nucleotide-binding</keyword>
<dbReference type="CDD" id="cd03219">
    <property type="entry name" value="ABC_Mj1267_LivG_branched"/>
    <property type="match status" value="1"/>
</dbReference>
<dbReference type="GO" id="GO:1903806">
    <property type="term" value="P:L-isoleucine import across plasma membrane"/>
    <property type="evidence" value="ECO:0007669"/>
    <property type="project" value="TreeGrafter"/>
</dbReference>
<keyword evidence="3" id="KW-0067">ATP-binding</keyword>
<dbReference type="InterPro" id="IPR032823">
    <property type="entry name" value="BCA_ABC_TP_C"/>
</dbReference>
<dbReference type="PANTHER" id="PTHR45772:SF7">
    <property type="entry name" value="AMINO ACID ABC TRANSPORTER ATP-BINDING PROTEIN"/>
    <property type="match status" value="1"/>
</dbReference>
<dbReference type="KEGG" id="sfu:Sfum_0857"/>
<dbReference type="GO" id="GO:1903805">
    <property type="term" value="P:L-valine import across plasma membrane"/>
    <property type="evidence" value="ECO:0007669"/>
    <property type="project" value="TreeGrafter"/>
</dbReference>
<gene>
    <name evidence="5" type="ordered locus">Sfum_0857</name>
</gene>
<keyword evidence="6" id="KW-1185">Reference proteome</keyword>
<dbReference type="FunCoup" id="A0LGK2">
    <property type="interactions" value="271"/>
</dbReference>
<dbReference type="InterPro" id="IPR051120">
    <property type="entry name" value="ABC_AA/LPS_Transport"/>
</dbReference>
<sequence length="257" mass="28604">MNSFLSLEKIVVQFGGLTAVNDFSLRLEPGELVGLIGPNGAGKTTVFNIITGFLSPTSGRVRWLDHDITGLPAHRITALGIARTFQNIRLFANMSVLENVMVSFHHNVRSHSWQAMLGTPGSAREERRQRTGAMQVLEEMNLTRFAAEKAGALPYGQQRRLEIARALAASPRLLLLDEPAAGMNPLETMELARLIRHLMKKYKLTVLLIEHDMKFVMRLCERIKVLDYGHSIAEGTPREIQDNPAVVKAYLGSVKHA</sequence>
<dbReference type="GO" id="GO:0015808">
    <property type="term" value="P:L-alanine transport"/>
    <property type="evidence" value="ECO:0007669"/>
    <property type="project" value="TreeGrafter"/>
</dbReference>
<proteinExistence type="predicted"/>
<dbReference type="PANTHER" id="PTHR45772">
    <property type="entry name" value="CONSERVED COMPONENT OF ABC TRANSPORTER FOR NATURAL AMINO ACIDS-RELATED"/>
    <property type="match status" value="1"/>
</dbReference>
<dbReference type="GO" id="GO:0005524">
    <property type="term" value="F:ATP binding"/>
    <property type="evidence" value="ECO:0007669"/>
    <property type="project" value="UniProtKB-KW"/>
</dbReference>